<name>W6XN07_COCC2</name>
<protein>
    <submittedName>
        <fullName evidence="1">Uncharacterized protein</fullName>
    </submittedName>
</protein>
<gene>
    <name evidence="1" type="ORF">COCCADRAFT_10348</name>
</gene>
<accession>W6XN07</accession>
<proteinExistence type="predicted"/>
<dbReference type="InterPro" id="IPR050977">
    <property type="entry name" value="Fungal_Meroterpenoid_Isomerase"/>
</dbReference>
<dbReference type="OrthoDB" id="3758478at2759"/>
<dbReference type="GeneID" id="19142781"/>
<reference evidence="1 2" key="1">
    <citation type="journal article" date="2013" name="PLoS Genet.">
        <title>Comparative genome structure, secondary metabolite, and effector coding capacity across Cochliobolus pathogens.</title>
        <authorList>
            <person name="Condon B.J."/>
            <person name="Leng Y."/>
            <person name="Wu D."/>
            <person name="Bushley K.E."/>
            <person name="Ohm R.A."/>
            <person name="Otillar R."/>
            <person name="Martin J."/>
            <person name="Schackwitz W."/>
            <person name="Grimwood J."/>
            <person name="MohdZainudin N."/>
            <person name="Xue C."/>
            <person name="Wang R."/>
            <person name="Manning V.A."/>
            <person name="Dhillon B."/>
            <person name="Tu Z.J."/>
            <person name="Steffenson B.J."/>
            <person name="Salamov A."/>
            <person name="Sun H."/>
            <person name="Lowry S."/>
            <person name="LaButti K."/>
            <person name="Han J."/>
            <person name="Copeland A."/>
            <person name="Lindquist E."/>
            <person name="Barry K."/>
            <person name="Schmutz J."/>
            <person name="Baker S.E."/>
            <person name="Ciuffetti L.M."/>
            <person name="Grigoriev I.V."/>
            <person name="Zhong S."/>
            <person name="Turgeon B.G."/>
        </authorList>
    </citation>
    <scope>NUCLEOTIDE SEQUENCE [LARGE SCALE GENOMIC DNA]</scope>
    <source>
        <strain evidence="1 2">26-R-13</strain>
    </source>
</reference>
<organism evidence="1 2">
    <name type="scientific">Cochliobolus carbonum (strain 26-R-13)</name>
    <name type="common">Maize leaf spot fungus</name>
    <name type="synonym">Bipolaris zeicola</name>
    <dbReference type="NCBI Taxonomy" id="930089"/>
    <lineage>
        <taxon>Eukaryota</taxon>
        <taxon>Fungi</taxon>
        <taxon>Dikarya</taxon>
        <taxon>Ascomycota</taxon>
        <taxon>Pezizomycotina</taxon>
        <taxon>Dothideomycetes</taxon>
        <taxon>Pleosporomycetidae</taxon>
        <taxon>Pleosporales</taxon>
        <taxon>Pleosporineae</taxon>
        <taxon>Pleosporaceae</taxon>
        <taxon>Bipolaris</taxon>
    </lineage>
</organism>
<dbReference type="eggNOG" id="ENOG502S4TQ">
    <property type="taxonomic scope" value="Eukaryota"/>
</dbReference>
<dbReference type="STRING" id="930089.W6XN07"/>
<dbReference type="RefSeq" id="XP_007718812.1">
    <property type="nucleotide sequence ID" value="XM_007720622.1"/>
</dbReference>
<keyword evidence="2" id="KW-1185">Reference proteome</keyword>
<evidence type="ECO:0000313" key="2">
    <source>
        <dbReference type="Proteomes" id="UP000053841"/>
    </source>
</evidence>
<dbReference type="KEGG" id="bze:COCCADRAFT_10348"/>
<dbReference type="HOGENOM" id="CLU_108113_3_0_1"/>
<dbReference type="PANTHER" id="PTHR39598">
    <property type="entry name" value="AUSTINOL SYNTHESIS PROTEIN F-RELATED"/>
    <property type="match status" value="1"/>
</dbReference>
<sequence>MAIRSPIRIHYTLPATLEVPPRSNTDYLTFMGPMLSAFRAVHFSIISDDESVVDVETRRAVWHCSSRADTDAGEYMNDYVFTLTMSENEKKIDKIVEFVDAAYTTEFKRRMSLTRTAVHIVNDAKAVSFY</sequence>
<dbReference type="PANTHER" id="PTHR39598:SF1">
    <property type="entry name" value="AUSTINOID BIOSYNTHESIS CLUSTERS PROTEIN F-RELATED"/>
    <property type="match status" value="1"/>
</dbReference>
<evidence type="ECO:0000313" key="1">
    <source>
        <dbReference type="EMBL" id="EUC26883.1"/>
    </source>
</evidence>
<dbReference type="Proteomes" id="UP000053841">
    <property type="component" value="Unassembled WGS sequence"/>
</dbReference>
<dbReference type="EMBL" id="KI965075">
    <property type="protein sequence ID" value="EUC26883.1"/>
    <property type="molecule type" value="Genomic_DNA"/>
</dbReference>
<dbReference type="AlphaFoldDB" id="W6XN07"/>